<dbReference type="Pfam" id="PF14354">
    <property type="entry name" value="Lar_restr_allev"/>
    <property type="match status" value="1"/>
</dbReference>
<proteinExistence type="predicted"/>
<organism evidence="1">
    <name type="scientific">virus sp. ct6Ax4</name>
    <dbReference type="NCBI Taxonomy" id="2826791"/>
    <lineage>
        <taxon>Viruses</taxon>
    </lineage>
</organism>
<name>A0A8S5R7C8_9VIRU</name>
<evidence type="ECO:0000313" key="1">
    <source>
        <dbReference type="EMBL" id="DAE26900.1"/>
    </source>
</evidence>
<dbReference type="EMBL" id="BK015824">
    <property type="protein sequence ID" value="DAE26900.1"/>
    <property type="molecule type" value="Genomic_DNA"/>
</dbReference>
<protein>
    <submittedName>
        <fullName evidence="1">Restriction alleviation protein</fullName>
    </submittedName>
</protein>
<accession>A0A8S5R7C8</accession>
<reference evidence="1" key="1">
    <citation type="journal article" date="2021" name="Proc. Natl. Acad. Sci. U.S.A.">
        <title>A Catalog of Tens of Thousands of Viruses from Human Metagenomes Reveals Hidden Associations with Chronic Diseases.</title>
        <authorList>
            <person name="Tisza M.J."/>
            <person name="Buck C.B."/>
        </authorList>
    </citation>
    <scope>NUCLEOTIDE SEQUENCE</scope>
    <source>
        <strain evidence="1">Ct6Ax4</strain>
    </source>
</reference>
<sequence length="78" mass="8836">MSEELKQCPFCGGEAKIKAATKSYSFTIWCACKCGARTEGFCPDTNKEDDTMENIEECKKRAIEAWNRRANDDMVSEN</sequence>